<sequence length="83" mass="9231">MPTTRPRHTITETDEIAAALHEAALRWPDQPPTRLLALLIIEGRRALHHNVENRRAVIAANAGALTGTYEPGYLEALRAEWLA</sequence>
<proteinExistence type="predicted"/>
<dbReference type="Proteomes" id="UP000323454">
    <property type="component" value="Unassembled WGS sequence"/>
</dbReference>
<keyword evidence="2" id="KW-1185">Reference proteome</keyword>
<gene>
    <name evidence="1" type="ORF">F0L68_18060</name>
</gene>
<reference evidence="1 2" key="1">
    <citation type="submission" date="2019-09" db="EMBL/GenBank/DDBJ databases">
        <title>Goodfellowia gen. nov., a new genus of the Pseudonocardineae related to Actinoalloteichus, containing Goodfellowia coeruleoviolacea gen. nov., comb. nov. gen. nov., comb. nov.</title>
        <authorList>
            <person name="Labeda D."/>
        </authorList>
    </citation>
    <scope>NUCLEOTIDE SEQUENCE [LARGE SCALE GENOMIC DNA]</scope>
    <source>
        <strain evidence="1 2">AN110305</strain>
    </source>
</reference>
<dbReference type="RefSeq" id="WP_149850774.1">
    <property type="nucleotide sequence ID" value="NZ_VUOB01000030.1"/>
</dbReference>
<evidence type="ECO:0000313" key="1">
    <source>
        <dbReference type="EMBL" id="KAA2261143.1"/>
    </source>
</evidence>
<protein>
    <submittedName>
        <fullName evidence="1">Uncharacterized protein</fullName>
    </submittedName>
</protein>
<evidence type="ECO:0000313" key="2">
    <source>
        <dbReference type="Proteomes" id="UP000323454"/>
    </source>
</evidence>
<dbReference type="AlphaFoldDB" id="A0A5B2XCU5"/>
<organism evidence="1 2">
    <name type="scientific">Solihabitans fulvus</name>
    <dbReference type="NCBI Taxonomy" id="1892852"/>
    <lineage>
        <taxon>Bacteria</taxon>
        <taxon>Bacillati</taxon>
        <taxon>Actinomycetota</taxon>
        <taxon>Actinomycetes</taxon>
        <taxon>Pseudonocardiales</taxon>
        <taxon>Pseudonocardiaceae</taxon>
        <taxon>Solihabitans</taxon>
    </lineage>
</organism>
<comment type="caution">
    <text evidence="1">The sequence shown here is derived from an EMBL/GenBank/DDBJ whole genome shotgun (WGS) entry which is preliminary data.</text>
</comment>
<name>A0A5B2XCU5_9PSEU</name>
<accession>A0A5B2XCU5</accession>
<reference evidence="1 2" key="2">
    <citation type="submission" date="2019-09" db="EMBL/GenBank/DDBJ databases">
        <authorList>
            <person name="Jin C."/>
        </authorList>
    </citation>
    <scope>NUCLEOTIDE SEQUENCE [LARGE SCALE GENOMIC DNA]</scope>
    <source>
        <strain evidence="1 2">AN110305</strain>
    </source>
</reference>
<dbReference type="OrthoDB" id="3699209at2"/>
<dbReference type="EMBL" id="VUOB01000030">
    <property type="protein sequence ID" value="KAA2261143.1"/>
    <property type="molecule type" value="Genomic_DNA"/>
</dbReference>